<evidence type="ECO:0000313" key="2">
    <source>
        <dbReference type="EMBL" id="MBB3195305.1"/>
    </source>
</evidence>
<dbReference type="Pfam" id="PF01850">
    <property type="entry name" value="PIN"/>
    <property type="match status" value="1"/>
</dbReference>
<dbReference type="Proteomes" id="UP000574369">
    <property type="component" value="Unassembled WGS sequence"/>
</dbReference>
<name>A0ABR6GT64_9BURK</name>
<dbReference type="SUPFAM" id="SSF88723">
    <property type="entry name" value="PIN domain-like"/>
    <property type="match status" value="1"/>
</dbReference>
<accession>A0ABR6GT64</accession>
<evidence type="ECO:0000259" key="1">
    <source>
        <dbReference type="Pfam" id="PF01850"/>
    </source>
</evidence>
<dbReference type="InterPro" id="IPR002716">
    <property type="entry name" value="PIN_dom"/>
</dbReference>
<dbReference type="InterPro" id="IPR029060">
    <property type="entry name" value="PIN-like_dom_sf"/>
</dbReference>
<proteinExistence type="predicted"/>
<reference evidence="2 3" key="1">
    <citation type="submission" date="2020-08" db="EMBL/GenBank/DDBJ databases">
        <title>Genomic Encyclopedia of Type Strains, Phase III (KMG-III): the genomes of soil and plant-associated and newly described type strains.</title>
        <authorList>
            <person name="Whitman W."/>
        </authorList>
    </citation>
    <scope>NUCLEOTIDE SEQUENCE [LARGE SCALE GENOMIC DNA]</scope>
    <source>
        <strain evidence="2 3">CECT 7247</strain>
    </source>
</reference>
<comment type="caution">
    <text evidence="2">The sequence shown here is derived from an EMBL/GenBank/DDBJ whole genome shotgun (WGS) entry which is preliminary data.</text>
</comment>
<organism evidence="2 3">
    <name type="scientific">Roseateles terrae</name>
    <dbReference type="NCBI Taxonomy" id="431060"/>
    <lineage>
        <taxon>Bacteria</taxon>
        <taxon>Pseudomonadati</taxon>
        <taxon>Pseudomonadota</taxon>
        <taxon>Betaproteobacteria</taxon>
        <taxon>Burkholderiales</taxon>
        <taxon>Sphaerotilaceae</taxon>
        <taxon>Roseateles</taxon>
    </lineage>
</organism>
<evidence type="ECO:0000313" key="3">
    <source>
        <dbReference type="Proteomes" id="UP000574369"/>
    </source>
</evidence>
<dbReference type="RefSeq" id="WP_246410044.1">
    <property type="nucleotide sequence ID" value="NZ_JACHXO010000004.1"/>
</dbReference>
<dbReference type="Gene3D" id="3.40.50.1010">
    <property type="entry name" value="5'-nuclease"/>
    <property type="match status" value="1"/>
</dbReference>
<protein>
    <submittedName>
        <fullName evidence="2">Nucleic acid-binding protein</fullName>
    </submittedName>
</protein>
<feature type="domain" description="PIN" evidence="1">
    <location>
        <begin position="31"/>
        <end position="144"/>
    </location>
</feature>
<sequence>MSRRNAAAGCPAPLPTDMPAEIPVVAVSGPVFVDTSVLIQSEDGAFPERRAQVMRWLQVLWQQRLGRVSSQVLNEFYRTITSRIDPPMPNGDARAEVRRYQRWAPWAIDHATVESAWSLESRFNLPYADALIVAAAKVQGCDLLLSLTLPHQQLYDSVTILNPLRALPADAARVERSA</sequence>
<dbReference type="CDD" id="cd18692">
    <property type="entry name" value="PIN_VapC-like"/>
    <property type="match status" value="1"/>
</dbReference>
<keyword evidence="3" id="KW-1185">Reference proteome</keyword>
<gene>
    <name evidence="2" type="ORF">FHS28_002708</name>
</gene>
<dbReference type="EMBL" id="JACHXO010000004">
    <property type="protein sequence ID" value="MBB3195305.1"/>
    <property type="molecule type" value="Genomic_DNA"/>
</dbReference>